<dbReference type="EC" id="2.4.1.-" evidence="13"/>
<comment type="similarity">
    <text evidence="3 13">Belongs to the PIGM family.</text>
</comment>
<evidence type="ECO:0000313" key="15">
    <source>
        <dbReference type="Proteomes" id="UP001164286"/>
    </source>
</evidence>
<sequence length="462" mass="51823">MATGSNSRVQAERRFSWGKSWHVLTLSGAVHLGLLFYADHVDSHPERYAGLKYTDVDWRVVMDGARLMFRPKEGEGAQGWMGRWLWDRGVRIGDPYLRQTFRYTPLLPLLTSPSLLHPLLGKILLSLISLAIPVLLLWQPRLTASRPRRQAWPAAAPFWATHLVWTLNPFVLNITTRGSPEAIIVFLVILTLTLLRLSVVAIPVPAESSAMQGYEDAAAVALALAISYKIYPIIYAPAFWAFLRRRHGLFGLGVWRFGVITAVSLILVNGVLYSIWGQPFLEHTFLYHLRRKDHRHNFSPYFYPIYLSLIAPSSDPTTLAANLLGIFRHPLTSFIPQATLVLGAGWVLTPPAGLPFAMFFQTVSFVIFNKVCTSQYFLWFLALIPPIIPQLDLSPRRVTLLILTWIAGQAVWLGMAYQLELLARDAYLAVWAAGIGLFGASVWVLGELIDACRPGRTGQVDV</sequence>
<feature type="transmembrane region" description="Helical" evidence="13">
    <location>
        <begin position="218"/>
        <end position="242"/>
    </location>
</feature>
<dbReference type="PANTHER" id="PTHR12886:SF0">
    <property type="entry name" value="GPI MANNOSYLTRANSFERASE 1"/>
    <property type="match status" value="1"/>
</dbReference>
<dbReference type="GO" id="GO:0004376">
    <property type="term" value="F:GPI mannosyltransferase activity"/>
    <property type="evidence" value="ECO:0007669"/>
    <property type="project" value="InterPro"/>
</dbReference>
<keyword evidence="9 13" id="KW-0256">Endoplasmic reticulum</keyword>
<dbReference type="RefSeq" id="XP_052947825.1">
    <property type="nucleotide sequence ID" value="XM_053086560.1"/>
</dbReference>
<evidence type="ECO:0000256" key="1">
    <source>
        <dbReference type="ARBA" id="ARBA00004477"/>
    </source>
</evidence>
<comment type="function">
    <text evidence="12 13">Mannosyltransferase involved in glycosylphosphatidylinositol-anchor biosynthesis. Transfers the first alpha-1,4-mannose to GlcN-acyl-PI during GPI precursor assembly. Required for cell wall integrity.</text>
</comment>
<feature type="transmembrane region" description="Helical" evidence="13">
    <location>
        <begin position="339"/>
        <end position="360"/>
    </location>
</feature>
<keyword evidence="10 13" id="KW-1133">Transmembrane helix</keyword>
<feature type="transmembrane region" description="Helical" evidence="13">
    <location>
        <begin position="366"/>
        <end position="388"/>
    </location>
</feature>
<dbReference type="PANTHER" id="PTHR12886">
    <property type="entry name" value="PIG-M MANNOSYLTRANSFERASE"/>
    <property type="match status" value="1"/>
</dbReference>
<dbReference type="Pfam" id="PF05007">
    <property type="entry name" value="Mannosyl_trans"/>
    <property type="match status" value="1"/>
</dbReference>
<dbReference type="Proteomes" id="UP001164286">
    <property type="component" value="Unassembled WGS sequence"/>
</dbReference>
<organism evidence="14 15">
    <name type="scientific">Dioszegia hungarica</name>
    <dbReference type="NCBI Taxonomy" id="4972"/>
    <lineage>
        <taxon>Eukaryota</taxon>
        <taxon>Fungi</taxon>
        <taxon>Dikarya</taxon>
        <taxon>Basidiomycota</taxon>
        <taxon>Agaricomycotina</taxon>
        <taxon>Tremellomycetes</taxon>
        <taxon>Tremellales</taxon>
        <taxon>Bulleribasidiaceae</taxon>
        <taxon>Dioszegia</taxon>
    </lineage>
</organism>
<evidence type="ECO:0000256" key="6">
    <source>
        <dbReference type="ARBA" id="ARBA00022676"/>
    </source>
</evidence>
<dbReference type="GO" id="GO:0051751">
    <property type="term" value="F:alpha-1,4-mannosyltransferase activity"/>
    <property type="evidence" value="ECO:0007669"/>
    <property type="project" value="InterPro"/>
</dbReference>
<gene>
    <name evidence="14" type="ORF">MKK02DRAFT_22414</name>
</gene>
<dbReference type="GO" id="GO:0005789">
    <property type="term" value="C:endoplasmic reticulum membrane"/>
    <property type="evidence" value="ECO:0007669"/>
    <property type="project" value="UniProtKB-SubCell"/>
</dbReference>
<evidence type="ECO:0000256" key="4">
    <source>
        <dbReference type="ARBA" id="ARBA00013797"/>
    </source>
</evidence>
<dbReference type="EMBL" id="JAKWFO010000003">
    <property type="protein sequence ID" value="KAI9638048.1"/>
    <property type="molecule type" value="Genomic_DNA"/>
</dbReference>
<dbReference type="AlphaFoldDB" id="A0AA38HBC6"/>
<feature type="transmembrane region" description="Helical" evidence="13">
    <location>
        <begin position="254"/>
        <end position="276"/>
    </location>
</feature>
<keyword evidence="8 13" id="KW-0812">Transmembrane</keyword>
<keyword evidence="6 13" id="KW-0328">Glycosyltransferase</keyword>
<evidence type="ECO:0000256" key="10">
    <source>
        <dbReference type="ARBA" id="ARBA00022989"/>
    </source>
</evidence>
<comment type="pathway">
    <text evidence="2 13">Glycolipid biosynthesis; glycosylphosphatidylinositol-anchor biosynthesis.</text>
</comment>
<protein>
    <recommendedName>
        <fullName evidence="4 13">GPI mannosyltransferase 1</fullName>
        <ecNumber evidence="13">2.4.1.-</ecNumber>
    </recommendedName>
    <alternativeName>
        <fullName evidence="13">GPI mannosyltransferase I</fullName>
    </alternativeName>
</protein>
<feature type="transmembrane region" description="Helical" evidence="13">
    <location>
        <begin position="119"/>
        <end position="138"/>
    </location>
</feature>
<evidence type="ECO:0000256" key="13">
    <source>
        <dbReference type="RuleBase" id="RU365064"/>
    </source>
</evidence>
<evidence type="ECO:0000256" key="5">
    <source>
        <dbReference type="ARBA" id="ARBA00022502"/>
    </source>
</evidence>
<dbReference type="InterPro" id="IPR007704">
    <property type="entry name" value="PIG-M"/>
</dbReference>
<dbReference type="GO" id="GO:1990529">
    <property type="term" value="C:glycosylphosphatidylinositol-mannosyltransferase I complex"/>
    <property type="evidence" value="ECO:0007669"/>
    <property type="project" value="TreeGrafter"/>
</dbReference>
<keyword evidence="7 13" id="KW-0808">Transferase</keyword>
<feature type="transmembrane region" description="Helical" evidence="13">
    <location>
        <begin position="426"/>
        <end position="446"/>
    </location>
</feature>
<evidence type="ECO:0000256" key="12">
    <source>
        <dbReference type="ARBA" id="ARBA00025399"/>
    </source>
</evidence>
<keyword evidence="15" id="KW-1185">Reference proteome</keyword>
<evidence type="ECO:0000256" key="7">
    <source>
        <dbReference type="ARBA" id="ARBA00022679"/>
    </source>
</evidence>
<keyword evidence="5 13" id="KW-0337">GPI-anchor biosynthesis</keyword>
<feature type="transmembrane region" description="Helical" evidence="13">
    <location>
        <begin position="400"/>
        <end position="420"/>
    </location>
</feature>
<evidence type="ECO:0000256" key="9">
    <source>
        <dbReference type="ARBA" id="ARBA00022824"/>
    </source>
</evidence>
<evidence type="ECO:0000256" key="8">
    <source>
        <dbReference type="ARBA" id="ARBA00022692"/>
    </source>
</evidence>
<evidence type="ECO:0000256" key="3">
    <source>
        <dbReference type="ARBA" id="ARBA00011071"/>
    </source>
</evidence>
<reference evidence="14" key="1">
    <citation type="journal article" date="2022" name="G3 (Bethesda)">
        <title>High quality genome of the basidiomycete yeast Dioszegia hungarica PDD-24b-2 isolated from cloud water.</title>
        <authorList>
            <person name="Jarrige D."/>
            <person name="Haridas S."/>
            <person name="Bleykasten-Grosshans C."/>
            <person name="Joly M."/>
            <person name="Nadalig T."/>
            <person name="Sancelme M."/>
            <person name="Vuilleumier S."/>
            <person name="Grigoriev I.V."/>
            <person name="Amato P."/>
            <person name="Bringel F."/>
        </authorList>
    </citation>
    <scope>NUCLEOTIDE SEQUENCE</scope>
    <source>
        <strain evidence="14">PDD-24b-2</strain>
    </source>
</reference>
<accession>A0AA38HBC6</accession>
<feature type="transmembrane region" description="Helical" evidence="13">
    <location>
        <begin position="182"/>
        <end position="206"/>
    </location>
</feature>
<dbReference type="GO" id="GO:0006506">
    <property type="term" value="P:GPI anchor biosynthetic process"/>
    <property type="evidence" value="ECO:0007669"/>
    <property type="project" value="UniProtKB-KW"/>
</dbReference>
<evidence type="ECO:0000256" key="11">
    <source>
        <dbReference type="ARBA" id="ARBA00023136"/>
    </source>
</evidence>
<evidence type="ECO:0000313" key="14">
    <source>
        <dbReference type="EMBL" id="KAI9638048.1"/>
    </source>
</evidence>
<dbReference type="GeneID" id="77725761"/>
<feature type="transmembrane region" description="Helical" evidence="13">
    <location>
        <begin position="21"/>
        <end position="38"/>
    </location>
</feature>
<comment type="subcellular location">
    <subcellularLocation>
        <location evidence="1 13">Endoplasmic reticulum membrane</location>
        <topology evidence="1 13">Multi-pass membrane protein</topology>
    </subcellularLocation>
</comment>
<comment type="caution">
    <text evidence="14">The sequence shown here is derived from an EMBL/GenBank/DDBJ whole genome shotgun (WGS) entry which is preliminary data.</text>
</comment>
<proteinExistence type="inferred from homology"/>
<keyword evidence="11 13" id="KW-0472">Membrane</keyword>
<name>A0AA38HBC6_9TREE</name>
<evidence type="ECO:0000256" key="2">
    <source>
        <dbReference type="ARBA" id="ARBA00004687"/>
    </source>
</evidence>